<sequence length="209" mass="23079">MEEKKLTGAESLELISRMIETTKKRMEVGSGNKFLLYGYSAVALSVAVFLLIRFTGDPRWNFAWFLMFIPGMVDAAASRKRRPAVVTYMDGVLSGMWRIVGALFFLTVIVLCAMAFVYGVADFSLMLPLGLLYACFGTSVTGIVIKEPWLVCMPLVGFVAAVGMLVSYALPVDGCRLYWGLWFGLSFLVMMVVPGHIINRKAKRACSGN</sequence>
<keyword evidence="1" id="KW-0472">Membrane</keyword>
<feature type="transmembrane region" description="Helical" evidence="1">
    <location>
        <begin position="34"/>
        <end position="54"/>
    </location>
</feature>
<gene>
    <name evidence="2" type="ORF">LG35_09050</name>
</gene>
<name>A0ABR4YHV1_9BACT</name>
<feature type="transmembrane region" description="Helical" evidence="1">
    <location>
        <begin position="125"/>
        <end position="145"/>
    </location>
</feature>
<keyword evidence="3" id="KW-1185">Reference proteome</keyword>
<organism evidence="2 3">
    <name type="scientific">Alistipes inops</name>
    <dbReference type="NCBI Taxonomy" id="1501391"/>
    <lineage>
        <taxon>Bacteria</taxon>
        <taxon>Pseudomonadati</taxon>
        <taxon>Bacteroidota</taxon>
        <taxon>Bacteroidia</taxon>
        <taxon>Bacteroidales</taxon>
        <taxon>Rikenellaceae</taxon>
        <taxon>Alistipes</taxon>
    </lineage>
</organism>
<dbReference type="RefSeq" id="WP_035474099.1">
    <property type="nucleotide sequence ID" value="NZ_JRGF01000013.1"/>
</dbReference>
<feature type="transmembrane region" description="Helical" evidence="1">
    <location>
        <begin position="177"/>
        <end position="198"/>
    </location>
</feature>
<evidence type="ECO:0000313" key="2">
    <source>
        <dbReference type="EMBL" id="KHE41178.1"/>
    </source>
</evidence>
<proteinExistence type="predicted"/>
<reference evidence="2 3" key="1">
    <citation type="submission" date="2014-09" db="EMBL/GenBank/DDBJ databases">
        <title>Alistipes sp. 627, sp. nov., a novel member of the family Rikenellaceae isolated from human faeces.</title>
        <authorList>
            <person name="Shkoporov A.N."/>
            <person name="Chaplin A.V."/>
            <person name="Motuzova O.V."/>
            <person name="Kafarskaia L.I."/>
            <person name="Khokhlova E.V."/>
            <person name="Efimov B.A."/>
        </authorList>
    </citation>
    <scope>NUCLEOTIDE SEQUENCE [LARGE SCALE GENOMIC DNA]</scope>
    <source>
        <strain evidence="2 3">627</strain>
    </source>
</reference>
<comment type="caution">
    <text evidence="2">The sequence shown here is derived from an EMBL/GenBank/DDBJ whole genome shotgun (WGS) entry which is preliminary data.</text>
</comment>
<keyword evidence="1" id="KW-0812">Transmembrane</keyword>
<dbReference type="EMBL" id="JRGF01000013">
    <property type="protein sequence ID" value="KHE41178.1"/>
    <property type="molecule type" value="Genomic_DNA"/>
</dbReference>
<evidence type="ECO:0000256" key="1">
    <source>
        <dbReference type="SAM" id="Phobius"/>
    </source>
</evidence>
<feature type="transmembrane region" description="Helical" evidence="1">
    <location>
        <begin position="60"/>
        <end position="78"/>
    </location>
</feature>
<feature type="transmembrane region" description="Helical" evidence="1">
    <location>
        <begin position="152"/>
        <end position="171"/>
    </location>
</feature>
<feature type="transmembrane region" description="Helical" evidence="1">
    <location>
        <begin position="99"/>
        <end position="119"/>
    </location>
</feature>
<dbReference type="Proteomes" id="UP000030889">
    <property type="component" value="Unassembled WGS sequence"/>
</dbReference>
<evidence type="ECO:0000313" key="3">
    <source>
        <dbReference type="Proteomes" id="UP000030889"/>
    </source>
</evidence>
<accession>A0ABR4YHV1</accession>
<keyword evidence="1" id="KW-1133">Transmembrane helix</keyword>
<protein>
    <submittedName>
        <fullName evidence="2">Membrane protein</fullName>
    </submittedName>
</protein>